<keyword evidence="10" id="KW-1185">Reference proteome</keyword>
<dbReference type="InterPro" id="IPR050121">
    <property type="entry name" value="Cytochrome_P450_monoxygenase"/>
</dbReference>
<evidence type="ECO:0000256" key="5">
    <source>
        <dbReference type="ARBA" id="ARBA00023004"/>
    </source>
</evidence>
<protein>
    <submittedName>
        <fullName evidence="9">Cytochrome P450</fullName>
    </submittedName>
</protein>
<evidence type="ECO:0000256" key="3">
    <source>
        <dbReference type="ARBA" id="ARBA00022723"/>
    </source>
</evidence>
<dbReference type="GO" id="GO:0004497">
    <property type="term" value="F:monooxygenase activity"/>
    <property type="evidence" value="ECO:0007669"/>
    <property type="project" value="UniProtKB-KW"/>
</dbReference>
<proteinExistence type="inferred from homology"/>
<dbReference type="CDD" id="cd11062">
    <property type="entry name" value="CYP58-like"/>
    <property type="match status" value="1"/>
</dbReference>
<dbReference type="InterPro" id="IPR017972">
    <property type="entry name" value="Cyt_P450_CS"/>
</dbReference>
<dbReference type="GO" id="GO:0005506">
    <property type="term" value="F:iron ion binding"/>
    <property type="evidence" value="ECO:0007669"/>
    <property type="project" value="InterPro"/>
</dbReference>
<dbReference type="InterPro" id="IPR036396">
    <property type="entry name" value="Cyt_P450_sf"/>
</dbReference>
<comment type="cofactor">
    <cofactor evidence="1 7">
        <name>heme</name>
        <dbReference type="ChEBI" id="CHEBI:30413"/>
    </cofactor>
</comment>
<evidence type="ECO:0000256" key="2">
    <source>
        <dbReference type="ARBA" id="ARBA00010617"/>
    </source>
</evidence>
<gene>
    <name evidence="9" type="ORF">CC80DRAFT_456368</name>
</gene>
<dbReference type="OrthoDB" id="3945418at2759"/>
<name>A0A6A5TBM3_9PLEO</name>
<dbReference type="Proteomes" id="UP000800035">
    <property type="component" value="Unassembled WGS sequence"/>
</dbReference>
<evidence type="ECO:0000313" key="10">
    <source>
        <dbReference type="Proteomes" id="UP000800035"/>
    </source>
</evidence>
<keyword evidence="3 7" id="KW-0479">Metal-binding</keyword>
<feature type="binding site" description="axial binding residue" evidence="7">
    <location>
        <position position="437"/>
    </location>
    <ligand>
        <name>heme</name>
        <dbReference type="ChEBI" id="CHEBI:30413"/>
    </ligand>
    <ligandPart>
        <name>Fe</name>
        <dbReference type="ChEBI" id="CHEBI:18248"/>
    </ligandPart>
</feature>
<dbReference type="PANTHER" id="PTHR24305">
    <property type="entry name" value="CYTOCHROME P450"/>
    <property type="match status" value="1"/>
</dbReference>
<dbReference type="Pfam" id="PF00067">
    <property type="entry name" value="p450"/>
    <property type="match status" value="1"/>
</dbReference>
<dbReference type="InterPro" id="IPR002403">
    <property type="entry name" value="Cyt_P450_E_grp-IV"/>
</dbReference>
<evidence type="ECO:0000256" key="6">
    <source>
        <dbReference type="ARBA" id="ARBA00023033"/>
    </source>
</evidence>
<keyword evidence="5 7" id="KW-0408">Iron</keyword>
<evidence type="ECO:0000256" key="7">
    <source>
        <dbReference type="PIRSR" id="PIRSR602403-1"/>
    </source>
</evidence>
<dbReference type="PANTHER" id="PTHR24305:SF157">
    <property type="entry name" value="N-ACETYLTRYPTOPHAN 6-HYDROXYLASE IVOC-RELATED"/>
    <property type="match status" value="1"/>
</dbReference>
<evidence type="ECO:0000256" key="8">
    <source>
        <dbReference type="RuleBase" id="RU000461"/>
    </source>
</evidence>
<dbReference type="Gene3D" id="1.10.630.10">
    <property type="entry name" value="Cytochrome P450"/>
    <property type="match status" value="1"/>
</dbReference>
<dbReference type="GO" id="GO:0020037">
    <property type="term" value="F:heme binding"/>
    <property type="evidence" value="ECO:0007669"/>
    <property type="project" value="InterPro"/>
</dbReference>
<dbReference type="GO" id="GO:0016705">
    <property type="term" value="F:oxidoreductase activity, acting on paired donors, with incorporation or reduction of molecular oxygen"/>
    <property type="evidence" value="ECO:0007669"/>
    <property type="project" value="InterPro"/>
</dbReference>
<keyword evidence="7 8" id="KW-0349">Heme</keyword>
<comment type="similarity">
    <text evidence="2 8">Belongs to the cytochrome P450 family.</text>
</comment>
<reference evidence="9" key="1">
    <citation type="journal article" date="2020" name="Stud. Mycol.">
        <title>101 Dothideomycetes genomes: a test case for predicting lifestyles and emergence of pathogens.</title>
        <authorList>
            <person name="Haridas S."/>
            <person name="Albert R."/>
            <person name="Binder M."/>
            <person name="Bloem J."/>
            <person name="Labutti K."/>
            <person name="Salamov A."/>
            <person name="Andreopoulos B."/>
            <person name="Baker S."/>
            <person name="Barry K."/>
            <person name="Bills G."/>
            <person name="Bluhm B."/>
            <person name="Cannon C."/>
            <person name="Castanera R."/>
            <person name="Culley D."/>
            <person name="Daum C."/>
            <person name="Ezra D."/>
            <person name="Gonzalez J."/>
            <person name="Henrissat B."/>
            <person name="Kuo A."/>
            <person name="Liang C."/>
            <person name="Lipzen A."/>
            <person name="Lutzoni F."/>
            <person name="Magnuson J."/>
            <person name="Mondo S."/>
            <person name="Nolan M."/>
            <person name="Ohm R."/>
            <person name="Pangilinan J."/>
            <person name="Park H.-J."/>
            <person name="Ramirez L."/>
            <person name="Alfaro M."/>
            <person name="Sun H."/>
            <person name="Tritt A."/>
            <person name="Yoshinaga Y."/>
            <person name="Zwiers L.-H."/>
            <person name="Turgeon B."/>
            <person name="Goodwin S."/>
            <person name="Spatafora J."/>
            <person name="Crous P."/>
            <person name="Grigoriev I."/>
        </authorList>
    </citation>
    <scope>NUCLEOTIDE SEQUENCE</scope>
    <source>
        <strain evidence="9">CBS 675.92</strain>
    </source>
</reference>
<organism evidence="9 10">
    <name type="scientific">Byssothecium circinans</name>
    <dbReference type="NCBI Taxonomy" id="147558"/>
    <lineage>
        <taxon>Eukaryota</taxon>
        <taxon>Fungi</taxon>
        <taxon>Dikarya</taxon>
        <taxon>Ascomycota</taxon>
        <taxon>Pezizomycotina</taxon>
        <taxon>Dothideomycetes</taxon>
        <taxon>Pleosporomycetidae</taxon>
        <taxon>Pleosporales</taxon>
        <taxon>Massarineae</taxon>
        <taxon>Massarinaceae</taxon>
        <taxon>Byssothecium</taxon>
    </lineage>
</organism>
<dbReference type="EMBL" id="ML977028">
    <property type="protein sequence ID" value="KAF1950205.1"/>
    <property type="molecule type" value="Genomic_DNA"/>
</dbReference>
<sequence length="493" mass="55620">MLIISSVVLSVAIALLLYRRLRLHPLASIPGPKLAAISTLYELYYDLVAGGRLPWKLKALHEQYGPIVRLGPNEVHINDPEFTVRFFGSTTRNRLDKYAPHQHQLGVPKSTISTIQWELHRQRRDALAPLLTSRRIAAYTPVITSKLDRAAFQLEKAKRSGEVVEMRCLLWYMATDIVTEIAFPVGTNLLEHDDIEPSYYRFQKKGQSMFQWFKHFPLLWTILKSLPPSWLLKMAPDAKTAVEWEITNKRLAADILAGKETTKESTAFHSLMSSSLSPPEKLFDRVWEEVSSLLGAGGETVSNALSTIIFHVLDNRNITLQLTKELVGAIPDPSTIPPVHTLASLPYLTAVIQEGLRLSLGISSRFIRVEKNHATVYGDYKLPPGTAISVSSLLSNFDPRNFADPERFWPERWTEGKALCKGGKRQVLTFGGGARRCIGEHLAQAELLMAVAVLFRRFRLEVYDTCERDVAPMYDSLLPLPWEKSKGVRVRVL</sequence>
<evidence type="ECO:0000256" key="1">
    <source>
        <dbReference type="ARBA" id="ARBA00001971"/>
    </source>
</evidence>
<dbReference type="PRINTS" id="PR00385">
    <property type="entry name" value="P450"/>
</dbReference>
<evidence type="ECO:0000313" key="9">
    <source>
        <dbReference type="EMBL" id="KAF1950205.1"/>
    </source>
</evidence>
<dbReference type="PRINTS" id="PR00465">
    <property type="entry name" value="EP450IV"/>
</dbReference>
<evidence type="ECO:0000256" key="4">
    <source>
        <dbReference type="ARBA" id="ARBA00023002"/>
    </source>
</evidence>
<dbReference type="PROSITE" id="PS00086">
    <property type="entry name" value="CYTOCHROME_P450"/>
    <property type="match status" value="1"/>
</dbReference>
<keyword evidence="6 8" id="KW-0503">Monooxygenase</keyword>
<keyword evidence="4 8" id="KW-0560">Oxidoreductase</keyword>
<dbReference type="AlphaFoldDB" id="A0A6A5TBM3"/>
<dbReference type="SUPFAM" id="SSF48264">
    <property type="entry name" value="Cytochrome P450"/>
    <property type="match status" value="1"/>
</dbReference>
<accession>A0A6A5TBM3</accession>
<dbReference type="InterPro" id="IPR001128">
    <property type="entry name" value="Cyt_P450"/>
</dbReference>